<reference evidence="1" key="1">
    <citation type="submission" date="2011-05" db="EMBL/GenBank/DDBJ databases">
        <authorList>
            <person name="Kuske C.R."/>
            <person name="Challacombe J.F."/>
            <person name="Siddaramappa S."/>
            <person name="Petersen J.M."/>
            <person name="Bruce D.C."/>
        </authorList>
    </citation>
    <scope>NUCLEOTIDE SEQUENCE</scope>
    <source>
        <strain evidence="1">TX077308</strain>
    </source>
</reference>
<dbReference type="Pfam" id="PF05159">
    <property type="entry name" value="Capsule_synth"/>
    <property type="match status" value="1"/>
</dbReference>
<dbReference type="EMBL" id="CP002872">
    <property type="protein sequence ID" value="AEI36041.1"/>
    <property type="molecule type" value="Genomic_DNA"/>
</dbReference>
<evidence type="ECO:0000313" key="1">
    <source>
        <dbReference type="EMBL" id="AEI36041.1"/>
    </source>
</evidence>
<name>A0ABM5MA59_FRAST</name>
<keyword evidence="2" id="KW-1185">Reference proteome</keyword>
<protein>
    <submittedName>
        <fullName evidence="1">Capsular polysaccharide export system protein KpsC</fullName>
    </submittedName>
</protein>
<organism evidence="1 2">
    <name type="scientific">Francisella salina</name>
    <dbReference type="NCBI Taxonomy" id="573569"/>
    <lineage>
        <taxon>Bacteria</taxon>
        <taxon>Pseudomonadati</taxon>
        <taxon>Pseudomonadota</taxon>
        <taxon>Gammaproteobacteria</taxon>
        <taxon>Thiotrichales</taxon>
        <taxon>Francisellaceae</taxon>
        <taxon>Francisella</taxon>
    </lineage>
</organism>
<proteinExistence type="predicted"/>
<gene>
    <name evidence="1" type="ordered locus">F7308_1115</name>
</gene>
<dbReference type="CDD" id="cd16440">
    <property type="entry name" value="beta_Kdo_transferase_KpsC_1"/>
    <property type="match status" value="1"/>
</dbReference>
<dbReference type="InterPro" id="IPR007833">
    <property type="entry name" value="Capsule_polysaccharide_synth"/>
</dbReference>
<dbReference type="Proteomes" id="UP000000490">
    <property type="component" value="Chromosome"/>
</dbReference>
<sequence length="390" mass="45768">MVINMIFLKKYIKKILFTLDKNIYKYGDAELELSILQNRHLSSSINRIEINGLLNGHYKVGIYADIEIISSWMRGLLKIFSNSEVTTNVFEDHNIDFFVVWGMSTYQKREYFRYLINFNKKVIFMEDGFIRSIYPYSKKNNSLLSISCAYVMDTKTLYYDATKESDLENLINSDFKLSEDMYSRASSCIQKIINNNISKYNHQQIIDLNFAKDKKKVLVVGQSQGDMSLKYGLCVDNSFNDMLLSAINENENSEIIIKIHPDELIKNKNSSYIKNLKKKQNVKIIDYEINPIYLIKQVDIVYVLTSQLGFEALMCGKKVVCFGASFYSNWGLTDDRIIVRRRHKKRSIEEIFYMTYIIYSKYYNPQTNEKETLEGILDFIINQRVNFLGY</sequence>
<accession>A0ABM5MA59</accession>
<evidence type="ECO:0000313" key="2">
    <source>
        <dbReference type="Proteomes" id="UP000000490"/>
    </source>
</evidence>